<dbReference type="OrthoDB" id="4093325at2759"/>
<dbReference type="EMBL" id="NKCI01000138">
    <property type="protein sequence ID" value="RSL52238.1"/>
    <property type="molecule type" value="Genomic_DNA"/>
</dbReference>
<name>A0A428PGQ4_9HYPO</name>
<proteinExistence type="predicted"/>
<dbReference type="Proteomes" id="UP000288168">
    <property type="component" value="Unassembled WGS sequence"/>
</dbReference>
<evidence type="ECO:0000313" key="2">
    <source>
        <dbReference type="EMBL" id="RSL52238.1"/>
    </source>
</evidence>
<keyword evidence="3" id="KW-1185">Reference proteome</keyword>
<protein>
    <recommendedName>
        <fullName evidence="4">Cell wall protein PhiA</fullName>
    </recommendedName>
</protein>
<feature type="signal peptide" evidence="1">
    <location>
        <begin position="1"/>
        <end position="28"/>
    </location>
</feature>
<evidence type="ECO:0000256" key="1">
    <source>
        <dbReference type="SAM" id="SignalP"/>
    </source>
</evidence>
<accession>A0A428PGQ4</accession>
<keyword evidence="1" id="KW-0732">Signal</keyword>
<organism evidence="2 3">
    <name type="scientific">Fusarium duplospermum</name>
    <dbReference type="NCBI Taxonomy" id="1325734"/>
    <lineage>
        <taxon>Eukaryota</taxon>
        <taxon>Fungi</taxon>
        <taxon>Dikarya</taxon>
        <taxon>Ascomycota</taxon>
        <taxon>Pezizomycotina</taxon>
        <taxon>Sordariomycetes</taxon>
        <taxon>Hypocreomycetidae</taxon>
        <taxon>Hypocreales</taxon>
        <taxon>Nectriaceae</taxon>
        <taxon>Fusarium</taxon>
        <taxon>Fusarium solani species complex</taxon>
    </lineage>
</organism>
<comment type="caution">
    <text evidence="2">The sequence shown here is derived from an EMBL/GenBank/DDBJ whole genome shotgun (WGS) entry which is preliminary data.</text>
</comment>
<dbReference type="AlphaFoldDB" id="A0A428PGQ4"/>
<reference evidence="2 3" key="1">
    <citation type="submission" date="2017-06" db="EMBL/GenBank/DDBJ databases">
        <title>Comparative genomic analysis of Ambrosia Fusariam Clade fungi.</title>
        <authorList>
            <person name="Stajich J.E."/>
            <person name="Carrillo J."/>
            <person name="Kijimoto T."/>
            <person name="Eskalen A."/>
            <person name="O'Donnell K."/>
            <person name="Kasson M."/>
        </authorList>
    </citation>
    <scope>NUCLEOTIDE SEQUENCE [LARGE SCALE GENOMIC DNA]</scope>
    <source>
        <strain evidence="2 3">NRRL62584</strain>
    </source>
</reference>
<evidence type="ECO:0008006" key="4">
    <source>
        <dbReference type="Google" id="ProtNLM"/>
    </source>
</evidence>
<gene>
    <name evidence="2" type="ORF">CEP54_011005</name>
</gene>
<feature type="chain" id="PRO_5019493327" description="Cell wall protein PhiA" evidence="1">
    <location>
        <begin position="29"/>
        <end position="199"/>
    </location>
</feature>
<evidence type="ECO:0000313" key="3">
    <source>
        <dbReference type="Proteomes" id="UP000288168"/>
    </source>
</evidence>
<sequence length="199" mass="21141">MNHSKSHTLVKMMFKNLLLASLSGLAAAAPADTKIVSNPSFQVISLRSASDIHFSKVTAANSSLFLGLADQGASCDRGEKPDAATFYLKSGELFLYKTDNPPQQIYADRSGMGQGRLGYITGAQSPPRNAELTGWEIDGDGNLTLEGASLRACLGANDAWVVWVSVGSANPNGYDKCLGFTARTGNIEDPVSCLYTQQS</sequence>